<dbReference type="Proteomes" id="UP001146120">
    <property type="component" value="Unassembled WGS sequence"/>
</dbReference>
<evidence type="ECO:0000313" key="2">
    <source>
        <dbReference type="Proteomes" id="UP001146120"/>
    </source>
</evidence>
<accession>A0AAV2YV32</accession>
<evidence type="ECO:0000313" key="1">
    <source>
        <dbReference type="EMBL" id="DAZ97239.1"/>
    </source>
</evidence>
<gene>
    <name evidence="1" type="ORF">N0F65_010401</name>
</gene>
<name>A0AAV2YV32_9STRA</name>
<dbReference type="AlphaFoldDB" id="A0AAV2YV32"/>
<keyword evidence="2" id="KW-1185">Reference proteome</keyword>
<reference evidence="1" key="2">
    <citation type="journal article" date="2023" name="Microbiol Resour">
        <title>Decontamination and Annotation of the Draft Genome Sequence of the Oomycete Lagenidium giganteum ARSEF 373.</title>
        <authorList>
            <person name="Morgan W.R."/>
            <person name="Tartar A."/>
        </authorList>
    </citation>
    <scope>NUCLEOTIDE SEQUENCE</scope>
    <source>
        <strain evidence="1">ARSEF 373</strain>
    </source>
</reference>
<protein>
    <submittedName>
        <fullName evidence="1">Uncharacterized protein</fullName>
    </submittedName>
</protein>
<reference evidence="1" key="1">
    <citation type="submission" date="2022-11" db="EMBL/GenBank/DDBJ databases">
        <authorList>
            <person name="Morgan W.R."/>
            <person name="Tartar A."/>
        </authorList>
    </citation>
    <scope>NUCLEOTIDE SEQUENCE</scope>
    <source>
        <strain evidence="1">ARSEF 373</strain>
    </source>
</reference>
<organism evidence="1 2">
    <name type="scientific">Lagenidium giganteum</name>
    <dbReference type="NCBI Taxonomy" id="4803"/>
    <lineage>
        <taxon>Eukaryota</taxon>
        <taxon>Sar</taxon>
        <taxon>Stramenopiles</taxon>
        <taxon>Oomycota</taxon>
        <taxon>Peronosporomycetes</taxon>
        <taxon>Pythiales</taxon>
        <taxon>Pythiaceae</taxon>
    </lineage>
</organism>
<comment type="caution">
    <text evidence="1">The sequence shown here is derived from an EMBL/GenBank/DDBJ whole genome shotgun (WGS) entry which is preliminary data.</text>
</comment>
<dbReference type="EMBL" id="DAKRPA010000142">
    <property type="protein sequence ID" value="DAZ97239.1"/>
    <property type="molecule type" value="Genomic_DNA"/>
</dbReference>
<proteinExistence type="predicted"/>
<sequence length="355" mass="42456">MVLHDLTPQERRERRRERHRLMVRDHRLRKKTTQEYLRQQQTELEARLDEHLARLQPEDGTDVKMEEVAEVTSQLRLYVERVQEVRLLRNEQANLQQQLVMRDAWMQKIERYVHDFMPQATNSDCDIAEPDIVIEPLSEEEAWAIMIDSHHQAELFFQYMALLSPTDHIRDWMQHDITNWDGSVQFNLSKRLGGIRADELVEKSWKMYTDLDRYRGIYASVRRLDVLQQINDDAFVIRRDIKSSEDSPIFRSVFLLFRIKTERGYIICFRSHNPPMYVAEQELDPSVQWMEMFYWLMINEPETSHPEFGFQGCDVKFGGNLLNAQSAQHAKLWKIEIVMALLRWESNVVSPFLRF</sequence>